<keyword evidence="1" id="KW-0472">Membrane</keyword>
<reference evidence="2" key="1">
    <citation type="submission" date="2020-06" db="EMBL/GenBank/DDBJ databases">
        <authorList>
            <person name="Li T."/>
            <person name="Hu X."/>
            <person name="Zhang T."/>
            <person name="Song X."/>
            <person name="Zhang H."/>
            <person name="Dai N."/>
            <person name="Sheng W."/>
            <person name="Hou X."/>
            <person name="Wei L."/>
        </authorList>
    </citation>
    <scope>NUCLEOTIDE SEQUENCE</scope>
    <source>
        <strain evidence="2">G02</strain>
        <tissue evidence="2">Leaf</tissue>
    </source>
</reference>
<accession>A0AAW2UPK3</accession>
<comment type="caution">
    <text evidence="2">The sequence shown here is derived from an EMBL/GenBank/DDBJ whole genome shotgun (WGS) entry which is preliminary data.</text>
</comment>
<protein>
    <submittedName>
        <fullName evidence="2">Uncharacterized protein</fullName>
    </submittedName>
</protein>
<proteinExistence type="predicted"/>
<evidence type="ECO:0000313" key="2">
    <source>
        <dbReference type="EMBL" id="KAL0418812.1"/>
    </source>
</evidence>
<feature type="transmembrane region" description="Helical" evidence="1">
    <location>
        <begin position="60"/>
        <end position="81"/>
    </location>
</feature>
<keyword evidence="1" id="KW-0812">Transmembrane</keyword>
<gene>
    <name evidence="2" type="ORF">Sradi_1294700</name>
</gene>
<dbReference type="EMBL" id="JACGWJ010000005">
    <property type="protein sequence ID" value="KAL0418812.1"/>
    <property type="molecule type" value="Genomic_DNA"/>
</dbReference>
<dbReference type="AlphaFoldDB" id="A0AAW2UPK3"/>
<name>A0AAW2UPK3_SESRA</name>
<organism evidence="2">
    <name type="scientific">Sesamum radiatum</name>
    <name type="common">Black benniseed</name>
    <dbReference type="NCBI Taxonomy" id="300843"/>
    <lineage>
        <taxon>Eukaryota</taxon>
        <taxon>Viridiplantae</taxon>
        <taxon>Streptophyta</taxon>
        <taxon>Embryophyta</taxon>
        <taxon>Tracheophyta</taxon>
        <taxon>Spermatophyta</taxon>
        <taxon>Magnoliopsida</taxon>
        <taxon>eudicotyledons</taxon>
        <taxon>Gunneridae</taxon>
        <taxon>Pentapetalae</taxon>
        <taxon>asterids</taxon>
        <taxon>lamiids</taxon>
        <taxon>Lamiales</taxon>
        <taxon>Pedaliaceae</taxon>
        <taxon>Sesamum</taxon>
    </lineage>
</organism>
<evidence type="ECO:0000256" key="1">
    <source>
        <dbReference type="SAM" id="Phobius"/>
    </source>
</evidence>
<sequence>MAPNKVGDNSSIEVSEEVLRHGGSAVGPTTLRSGGVDIKGEEVDPPLVALRGNPETTYKAWVLLGASIAFCLFTVLLGVSVETHVLNSIFPTDGAN</sequence>
<reference evidence="2" key="2">
    <citation type="journal article" date="2024" name="Plant">
        <title>Genomic evolution and insights into agronomic trait innovations of Sesamum species.</title>
        <authorList>
            <person name="Miao H."/>
            <person name="Wang L."/>
            <person name="Qu L."/>
            <person name="Liu H."/>
            <person name="Sun Y."/>
            <person name="Le M."/>
            <person name="Wang Q."/>
            <person name="Wei S."/>
            <person name="Zheng Y."/>
            <person name="Lin W."/>
            <person name="Duan Y."/>
            <person name="Cao H."/>
            <person name="Xiong S."/>
            <person name="Wang X."/>
            <person name="Wei L."/>
            <person name="Li C."/>
            <person name="Ma Q."/>
            <person name="Ju M."/>
            <person name="Zhao R."/>
            <person name="Li G."/>
            <person name="Mu C."/>
            <person name="Tian Q."/>
            <person name="Mei H."/>
            <person name="Zhang T."/>
            <person name="Gao T."/>
            <person name="Zhang H."/>
        </authorList>
    </citation>
    <scope>NUCLEOTIDE SEQUENCE</scope>
    <source>
        <strain evidence="2">G02</strain>
    </source>
</reference>
<keyword evidence="1" id="KW-1133">Transmembrane helix</keyword>